<feature type="compositionally biased region" description="Basic and acidic residues" evidence="1">
    <location>
        <begin position="246"/>
        <end position="266"/>
    </location>
</feature>
<protein>
    <submittedName>
        <fullName evidence="2">Uncharacterized protein</fullName>
    </submittedName>
</protein>
<comment type="caution">
    <text evidence="2">The sequence shown here is derived from an EMBL/GenBank/DDBJ whole genome shotgun (WGS) entry which is preliminary data.</text>
</comment>
<accession>A0A2G9G0X0</accession>
<proteinExistence type="predicted"/>
<feature type="compositionally biased region" description="Basic residues" evidence="1">
    <location>
        <begin position="157"/>
        <end position="176"/>
    </location>
</feature>
<dbReference type="Proteomes" id="UP000231279">
    <property type="component" value="Unassembled WGS sequence"/>
</dbReference>
<evidence type="ECO:0000256" key="1">
    <source>
        <dbReference type="SAM" id="MobiDB-lite"/>
    </source>
</evidence>
<dbReference type="OrthoDB" id="785439at2759"/>
<reference evidence="3" key="1">
    <citation type="journal article" date="2018" name="Gigascience">
        <title>Genome assembly of the Pink Ipe (Handroanthus impetiginosus, Bignoniaceae), a highly valued, ecologically keystone Neotropical timber forest tree.</title>
        <authorList>
            <person name="Silva-Junior O.B."/>
            <person name="Grattapaglia D."/>
            <person name="Novaes E."/>
            <person name="Collevatti R.G."/>
        </authorList>
    </citation>
    <scope>NUCLEOTIDE SEQUENCE [LARGE SCALE GENOMIC DNA]</scope>
    <source>
        <strain evidence="3">cv. UFG-1</strain>
    </source>
</reference>
<gene>
    <name evidence="2" type="ORF">CDL12_28673</name>
</gene>
<keyword evidence="3" id="KW-1185">Reference proteome</keyword>
<feature type="region of interest" description="Disordered" evidence="1">
    <location>
        <begin position="157"/>
        <end position="183"/>
    </location>
</feature>
<sequence length="291" mass="33524">MVVEVAKVGFHLHPHPSPNPRTFLLLHTQNPLCHFHCRPISIPNNRFLLLVSPWPLHRIPRSRQYLDSNAESYKTNNFNFDEGEEFDESTKEWDDVLDDYIDSIWILKVFRSYGWTLPIIILSMLLASGPKAFLMALALPLGQSTFTFAIQRFQNRGKIKPKPKPKTKPKKGRRSRAYSSRNIKSEEEEQAEWIRSQRSRKRKKGYQSWISKNDVSVSSSDKTESTDSFGGWDELDAGVESIAGSSRREARRSSRSRGTVEQKGKRTSDGPLLLRLLITIFPFLSSWTKML</sequence>
<dbReference type="EMBL" id="NKXS01008034">
    <property type="protein sequence ID" value="PIM98841.1"/>
    <property type="molecule type" value="Genomic_DNA"/>
</dbReference>
<dbReference type="PANTHER" id="PTHR35719">
    <property type="entry name" value="OS01G0680600 PROTEIN"/>
    <property type="match status" value="1"/>
</dbReference>
<name>A0A2G9G0X0_9LAMI</name>
<evidence type="ECO:0000313" key="2">
    <source>
        <dbReference type="EMBL" id="PIM98841.1"/>
    </source>
</evidence>
<organism evidence="2 3">
    <name type="scientific">Handroanthus impetiginosus</name>
    <dbReference type="NCBI Taxonomy" id="429701"/>
    <lineage>
        <taxon>Eukaryota</taxon>
        <taxon>Viridiplantae</taxon>
        <taxon>Streptophyta</taxon>
        <taxon>Embryophyta</taxon>
        <taxon>Tracheophyta</taxon>
        <taxon>Spermatophyta</taxon>
        <taxon>Magnoliopsida</taxon>
        <taxon>eudicotyledons</taxon>
        <taxon>Gunneridae</taxon>
        <taxon>Pentapetalae</taxon>
        <taxon>asterids</taxon>
        <taxon>lamiids</taxon>
        <taxon>Lamiales</taxon>
        <taxon>Bignoniaceae</taxon>
        <taxon>Crescentiina</taxon>
        <taxon>Tabebuia alliance</taxon>
        <taxon>Handroanthus</taxon>
    </lineage>
</organism>
<feature type="region of interest" description="Disordered" evidence="1">
    <location>
        <begin position="240"/>
        <end position="266"/>
    </location>
</feature>
<dbReference type="STRING" id="429701.A0A2G9G0X0"/>
<dbReference type="PANTHER" id="PTHR35719:SF2">
    <property type="entry name" value="ABC TRANSMEMBRANE TYPE-1 DOMAIN-CONTAINING PROTEIN"/>
    <property type="match status" value="1"/>
</dbReference>
<dbReference type="AlphaFoldDB" id="A0A2G9G0X0"/>
<evidence type="ECO:0000313" key="3">
    <source>
        <dbReference type="Proteomes" id="UP000231279"/>
    </source>
</evidence>